<sequence length="47" mass="4968">MADFVPCGNPRRAIPKSLPKSLFVGVNAGAGLELVAQTEAQMRLITV</sequence>
<dbReference type="AlphaFoldDB" id="A0A1I3SIC8"/>
<evidence type="ECO:0000313" key="1">
    <source>
        <dbReference type="EMBL" id="SFJ57216.1"/>
    </source>
</evidence>
<protein>
    <submittedName>
        <fullName evidence="1">Uncharacterized protein</fullName>
    </submittedName>
</protein>
<dbReference type="EMBL" id="FOQD01000024">
    <property type="protein sequence ID" value="SFJ57216.1"/>
    <property type="molecule type" value="Genomic_DNA"/>
</dbReference>
<keyword evidence="2" id="KW-1185">Reference proteome</keyword>
<reference evidence="2" key="1">
    <citation type="submission" date="2016-10" db="EMBL/GenBank/DDBJ databases">
        <authorList>
            <person name="Varghese N."/>
            <person name="Submissions S."/>
        </authorList>
    </citation>
    <scope>NUCLEOTIDE SEQUENCE [LARGE SCALE GENOMIC DNA]</scope>
    <source>
        <strain evidence="2">DSM 26348</strain>
    </source>
</reference>
<name>A0A1I3SIC8_9PLAN</name>
<evidence type="ECO:0000313" key="2">
    <source>
        <dbReference type="Proteomes" id="UP000199518"/>
    </source>
</evidence>
<proteinExistence type="predicted"/>
<dbReference type="Proteomes" id="UP000199518">
    <property type="component" value="Unassembled WGS sequence"/>
</dbReference>
<organism evidence="1 2">
    <name type="scientific">Planctomicrobium piriforme</name>
    <dbReference type="NCBI Taxonomy" id="1576369"/>
    <lineage>
        <taxon>Bacteria</taxon>
        <taxon>Pseudomonadati</taxon>
        <taxon>Planctomycetota</taxon>
        <taxon>Planctomycetia</taxon>
        <taxon>Planctomycetales</taxon>
        <taxon>Planctomycetaceae</taxon>
        <taxon>Planctomicrobium</taxon>
    </lineage>
</organism>
<gene>
    <name evidence="1" type="ORF">SAMN05421753_1247</name>
</gene>
<dbReference type="STRING" id="1576369.SAMN05421753_1247"/>
<accession>A0A1I3SIC8</accession>